<keyword evidence="2" id="KW-1185">Reference proteome</keyword>
<dbReference type="EMBL" id="JANJQO010000039">
    <property type="protein sequence ID" value="KAJ2983219.1"/>
    <property type="molecule type" value="Genomic_DNA"/>
</dbReference>
<evidence type="ECO:0000313" key="2">
    <source>
        <dbReference type="Proteomes" id="UP001143910"/>
    </source>
</evidence>
<sequence length="186" mass="20385">MRFTPSILLAAGYAAAGVTASPASTAAVEIAPGLFMETHEFGEVALDSSRSIGDAPADGGLTKRQHVDCWDNHMTVRQNQEAYEDDCDNLIEGLRRRSSTTRQLNPNSSLTYRTDSFRCKIIVRNQSSCSRKTLVDSWAGADGRNTLNNCPSLSQCSGWGYVNNDPQLVYIIEPYEVSPPAYSPRC</sequence>
<organism evidence="1 2">
    <name type="scientific">Zarea fungicola</name>
    <dbReference type="NCBI Taxonomy" id="93591"/>
    <lineage>
        <taxon>Eukaryota</taxon>
        <taxon>Fungi</taxon>
        <taxon>Dikarya</taxon>
        <taxon>Ascomycota</taxon>
        <taxon>Pezizomycotina</taxon>
        <taxon>Sordariomycetes</taxon>
        <taxon>Hypocreomycetidae</taxon>
        <taxon>Hypocreales</taxon>
        <taxon>Cordycipitaceae</taxon>
        <taxon>Zarea</taxon>
    </lineage>
</organism>
<reference evidence="1" key="1">
    <citation type="submission" date="2022-08" db="EMBL/GenBank/DDBJ databases">
        <title>Genome Sequence of Lecanicillium fungicola.</title>
        <authorList>
            <person name="Buettner E."/>
        </authorList>
    </citation>
    <scope>NUCLEOTIDE SEQUENCE</scope>
    <source>
        <strain evidence="1">Babe33</strain>
    </source>
</reference>
<protein>
    <submittedName>
        <fullName evidence="1">Uncharacterized protein</fullName>
    </submittedName>
</protein>
<evidence type="ECO:0000313" key="1">
    <source>
        <dbReference type="EMBL" id="KAJ2983219.1"/>
    </source>
</evidence>
<gene>
    <name evidence="1" type="ORF">NQ176_g851</name>
</gene>
<proteinExistence type="predicted"/>
<comment type="caution">
    <text evidence="1">The sequence shown here is derived from an EMBL/GenBank/DDBJ whole genome shotgun (WGS) entry which is preliminary data.</text>
</comment>
<dbReference type="Proteomes" id="UP001143910">
    <property type="component" value="Unassembled WGS sequence"/>
</dbReference>
<name>A0ACC1NVY8_9HYPO</name>
<accession>A0ACC1NVY8</accession>